<evidence type="ECO:0000313" key="2">
    <source>
        <dbReference type="EMBL" id="KAL2833870.1"/>
    </source>
</evidence>
<evidence type="ECO:0000313" key="3">
    <source>
        <dbReference type="Proteomes" id="UP001610335"/>
    </source>
</evidence>
<gene>
    <name evidence="2" type="ORF">BDW59DRAFT_156671</name>
</gene>
<protein>
    <submittedName>
        <fullName evidence="2">Uncharacterized protein</fullName>
    </submittedName>
</protein>
<feature type="compositionally biased region" description="Low complexity" evidence="1">
    <location>
        <begin position="42"/>
        <end position="51"/>
    </location>
</feature>
<keyword evidence="3" id="KW-1185">Reference proteome</keyword>
<feature type="region of interest" description="Disordered" evidence="1">
    <location>
        <begin position="37"/>
        <end position="62"/>
    </location>
</feature>
<feature type="compositionally biased region" description="Polar residues" evidence="1">
    <location>
        <begin position="52"/>
        <end position="61"/>
    </location>
</feature>
<name>A0ABR4J1K6_9EURO</name>
<evidence type="ECO:0000256" key="1">
    <source>
        <dbReference type="SAM" id="MobiDB-lite"/>
    </source>
</evidence>
<reference evidence="2 3" key="1">
    <citation type="submission" date="2024-07" db="EMBL/GenBank/DDBJ databases">
        <title>Section-level genome sequencing and comparative genomics of Aspergillus sections Usti and Cavernicolus.</title>
        <authorList>
            <consortium name="Lawrence Berkeley National Laboratory"/>
            <person name="Nybo J.L."/>
            <person name="Vesth T.C."/>
            <person name="Theobald S."/>
            <person name="Frisvad J.C."/>
            <person name="Larsen T.O."/>
            <person name="Kjaerboelling I."/>
            <person name="Rothschild-Mancinelli K."/>
            <person name="Lyhne E.K."/>
            <person name="Kogle M.E."/>
            <person name="Barry K."/>
            <person name="Clum A."/>
            <person name="Na H."/>
            <person name="Ledsgaard L."/>
            <person name="Lin J."/>
            <person name="Lipzen A."/>
            <person name="Kuo A."/>
            <person name="Riley R."/>
            <person name="Mondo S."/>
            <person name="LaButti K."/>
            <person name="Haridas S."/>
            <person name="Pangalinan J."/>
            <person name="Salamov A.A."/>
            <person name="Simmons B.A."/>
            <person name="Magnuson J.K."/>
            <person name="Chen J."/>
            <person name="Drula E."/>
            <person name="Henrissat B."/>
            <person name="Wiebenga A."/>
            <person name="Lubbers R.J."/>
            <person name="Gomes A.C."/>
            <person name="Makela M.R."/>
            <person name="Stajich J."/>
            <person name="Grigoriev I.V."/>
            <person name="Mortensen U.H."/>
            <person name="De vries R.P."/>
            <person name="Baker S.E."/>
            <person name="Andersen M.R."/>
        </authorList>
    </citation>
    <scope>NUCLEOTIDE SEQUENCE [LARGE SCALE GENOMIC DNA]</scope>
    <source>
        <strain evidence="2 3">CBS 600.67</strain>
    </source>
</reference>
<sequence length="219" mass="24308">MIAVKEFPDEICADVSLPGFRRLIDFIVGYGATKSPNRAADTTTHTLGPTTGSSAPSSRTATEARGVKFRCEGEADLHGPAYYVSVDVTKSMRTSFGNGAISAISARLGMPLRLWKYPISEYRNDPPGYRGGLCAISNPNVAFLMMAIDPTKSTFGWAPPYRNNEIGNPMIEDVLEREDYLQERGVEATPLKHRVVDYIAWDNMVKYWEQGSDLEIEEF</sequence>
<accession>A0ABR4J1K6</accession>
<organism evidence="2 3">
    <name type="scientific">Aspergillus cavernicola</name>
    <dbReference type="NCBI Taxonomy" id="176166"/>
    <lineage>
        <taxon>Eukaryota</taxon>
        <taxon>Fungi</taxon>
        <taxon>Dikarya</taxon>
        <taxon>Ascomycota</taxon>
        <taxon>Pezizomycotina</taxon>
        <taxon>Eurotiomycetes</taxon>
        <taxon>Eurotiomycetidae</taxon>
        <taxon>Eurotiales</taxon>
        <taxon>Aspergillaceae</taxon>
        <taxon>Aspergillus</taxon>
        <taxon>Aspergillus subgen. Nidulantes</taxon>
    </lineage>
</organism>
<proteinExistence type="predicted"/>
<dbReference type="Proteomes" id="UP001610335">
    <property type="component" value="Unassembled WGS sequence"/>
</dbReference>
<dbReference type="EMBL" id="JBFXLS010000003">
    <property type="protein sequence ID" value="KAL2833870.1"/>
    <property type="molecule type" value="Genomic_DNA"/>
</dbReference>
<comment type="caution">
    <text evidence="2">The sequence shown here is derived from an EMBL/GenBank/DDBJ whole genome shotgun (WGS) entry which is preliminary data.</text>
</comment>